<gene>
    <name evidence="2" type="ORF">GCM10007116_20100</name>
    <name evidence="1" type="ORF">HS1genome_0593</name>
</gene>
<proteinExistence type="predicted"/>
<dbReference type="KEGG" id="sacd:HS1genome_0593"/>
<dbReference type="AlphaFoldDB" id="A0A348B202"/>
<name>A0A348B202_9CREN</name>
<accession>A0A348B202</accession>
<evidence type="ECO:0000313" key="2">
    <source>
        <dbReference type="EMBL" id="GGU03062.1"/>
    </source>
</evidence>
<protein>
    <submittedName>
        <fullName evidence="1">Uncharacterized protein</fullName>
    </submittedName>
</protein>
<reference evidence="2" key="1">
    <citation type="journal article" date="2014" name="Int. J. Syst. Evol. Microbiol.">
        <title>Complete genome sequence of Corynebacterium casei LMG S-19264T (=DSM 44701T), isolated from a smear-ripened cheese.</title>
        <authorList>
            <consortium name="US DOE Joint Genome Institute (JGI-PGF)"/>
            <person name="Walter F."/>
            <person name="Albersmeier A."/>
            <person name="Kalinowski J."/>
            <person name="Ruckert C."/>
        </authorList>
    </citation>
    <scope>NUCLEOTIDE SEQUENCE</scope>
    <source>
        <strain evidence="2">JCM 31740</strain>
    </source>
</reference>
<reference evidence="3" key="2">
    <citation type="submission" date="2018-04" db="EMBL/GenBank/DDBJ databases">
        <title>Complete genome sequence of Sulfodiicoccus acidiphilus strain HS-1.</title>
        <authorList>
            <person name="Sakai H.D."/>
            <person name="Kurosawa N."/>
        </authorList>
    </citation>
    <scope>NUCLEOTIDE SEQUENCE [LARGE SCALE GENOMIC DNA]</scope>
    <source>
        <strain evidence="3">HS-1</strain>
    </source>
</reference>
<keyword evidence="3" id="KW-1185">Reference proteome</keyword>
<dbReference type="EMBL" id="AP018553">
    <property type="protein sequence ID" value="BBD72204.1"/>
    <property type="molecule type" value="Genomic_DNA"/>
</dbReference>
<dbReference type="Proteomes" id="UP000276741">
    <property type="component" value="Chromosome"/>
</dbReference>
<dbReference type="EMBL" id="BMQS01000024">
    <property type="protein sequence ID" value="GGU03062.1"/>
    <property type="molecule type" value="Genomic_DNA"/>
</dbReference>
<organism evidence="1 3">
    <name type="scientific">Sulfodiicoccus acidiphilus</name>
    <dbReference type="NCBI Taxonomy" id="1670455"/>
    <lineage>
        <taxon>Archaea</taxon>
        <taxon>Thermoproteota</taxon>
        <taxon>Thermoprotei</taxon>
        <taxon>Sulfolobales</taxon>
        <taxon>Sulfolobaceae</taxon>
        <taxon>Sulfodiicoccus</taxon>
    </lineage>
</organism>
<dbReference type="Proteomes" id="UP000616143">
    <property type="component" value="Unassembled WGS sequence"/>
</dbReference>
<reference evidence="1" key="3">
    <citation type="journal article" date="2019" name="BMC Res. Notes">
        <title>Complete genome sequence of the Sulfodiicoccus acidiphilus strain HS-1T, the first crenarchaeon that lacks polB3, isolated from an acidic hot spring in Ohwaku-dani, Hakone, Japan.</title>
        <authorList>
            <person name="Sakai H.D."/>
            <person name="Kurosawa N."/>
        </authorList>
    </citation>
    <scope>NUCLEOTIDE SEQUENCE</scope>
    <source>
        <strain evidence="1">HS-1</strain>
    </source>
</reference>
<sequence>MRTRLYYSTWLSALGDHICCLVLQLFKLRSLKVQINNWQIKAKNLNRHNVHREKVGIRDEEEASHF</sequence>
<evidence type="ECO:0000313" key="1">
    <source>
        <dbReference type="EMBL" id="BBD72204.1"/>
    </source>
</evidence>
<evidence type="ECO:0000313" key="3">
    <source>
        <dbReference type="Proteomes" id="UP000276741"/>
    </source>
</evidence>
<reference evidence="2" key="4">
    <citation type="submission" date="2020-09" db="EMBL/GenBank/DDBJ databases">
        <authorList>
            <person name="Sun Q."/>
            <person name="Ohkuma M."/>
        </authorList>
    </citation>
    <scope>NUCLEOTIDE SEQUENCE</scope>
    <source>
        <strain evidence="2">JCM 31740</strain>
    </source>
</reference>